<accession>A0A5C3Q634</accession>
<gene>
    <name evidence="1" type="ORF">BDV98DRAFT_586292</name>
</gene>
<dbReference type="EMBL" id="ML178859">
    <property type="protein sequence ID" value="TFK96489.1"/>
    <property type="molecule type" value="Genomic_DNA"/>
</dbReference>
<proteinExistence type="predicted"/>
<sequence>MACGINKSSELSQRVCKMHDICITHSATSNLCRCSVVLTDEKRICRQAYVHVIRNTQRLPLLKELEFLIQMLNKCMNASISRKAPFQPSDVEVVVRDVRVEFRQHDVQQRIAGEKVMGQVKARGDSTICQSYSCGLECAPNDAAPDSGECRTWVSI</sequence>
<dbReference type="AlphaFoldDB" id="A0A5C3Q634"/>
<organism evidence="1 2">
    <name type="scientific">Pterulicium gracile</name>
    <dbReference type="NCBI Taxonomy" id="1884261"/>
    <lineage>
        <taxon>Eukaryota</taxon>
        <taxon>Fungi</taxon>
        <taxon>Dikarya</taxon>
        <taxon>Basidiomycota</taxon>
        <taxon>Agaricomycotina</taxon>
        <taxon>Agaricomycetes</taxon>
        <taxon>Agaricomycetidae</taxon>
        <taxon>Agaricales</taxon>
        <taxon>Pleurotineae</taxon>
        <taxon>Pterulaceae</taxon>
        <taxon>Pterulicium</taxon>
    </lineage>
</organism>
<protein>
    <submittedName>
        <fullName evidence="1">Uncharacterized protein</fullName>
    </submittedName>
</protein>
<keyword evidence="2" id="KW-1185">Reference proteome</keyword>
<reference evidence="1 2" key="1">
    <citation type="journal article" date="2019" name="Nat. Ecol. Evol.">
        <title>Megaphylogeny resolves global patterns of mushroom evolution.</title>
        <authorList>
            <person name="Varga T."/>
            <person name="Krizsan K."/>
            <person name="Foldi C."/>
            <person name="Dima B."/>
            <person name="Sanchez-Garcia M."/>
            <person name="Sanchez-Ramirez S."/>
            <person name="Szollosi G.J."/>
            <person name="Szarkandi J.G."/>
            <person name="Papp V."/>
            <person name="Albert L."/>
            <person name="Andreopoulos W."/>
            <person name="Angelini C."/>
            <person name="Antonin V."/>
            <person name="Barry K.W."/>
            <person name="Bougher N.L."/>
            <person name="Buchanan P."/>
            <person name="Buyck B."/>
            <person name="Bense V."/>
            <person name="Catcheside P."/>
            <person name="Chovatia M."/>
            <person name="Cooper J."/>
            <person name="Damon W."/>
            <person name="Desjardin D."/>
            <person name="Finy P."/>
            <person name="Geml J."/>
            <person name="Haridas S."/>
            <person name="Hughes K."/>
            <person name="Justo A."/>
            <person name="Karasinski D."/>
            <person name="Kautmanova I."/>
            <person name="Kiss B."/>
            <person name="Kocsube S."/>
            <person name="Kotiranta H."/>
            <person name="LaButti K.M."/>
            <person name="Lechner B.E."/>
            <person name="Liimatainen K."/>
            <person name="Lipzen A."/>
            <person name="Lukacs Z."/>
            <person name="Mihaltcheva S."/>
            <person name="Morgado L.N."/>
            <person name="Niskanen T."/>
            <person name="Noordeloos M.E."/>
            <person name="Ohm R.A."/>
            <person name="Ortiz-Santana B."/>
            <person name="Ovrebo C."/>
            <person name="Racz N."/>
            <person name="Riley R."/>
            <person name="Savchenko A."/>
            <person name="Shiryaev A."/>
            <person name="Soop K."/>
            <person name="Spirin V."/>
            <person name="Szebenyi C."/>
            <person name="Tomsovsky M."/>
            <person name="Tulloss R.E."/>
            <person name="Uehling J."/>
            <person name="Grigoriev I.V."/>
            <person name="Vagvolgyi C."/>
            <person name="Papp T."/>
            <person name="Martin F.M."/>
            <person name="Miettinen O."/>
            <person name="Hibbett D.S."/>
            <person name="Nagy L.G."/>
        </authorList>
    </citation>
    <scope>NUCLEOTIDE SEQUENCE [LARGE SCALE GENOMIC DNA]</scope>
    <source>
        <strain evidence="1 2">CBS 309.79</strain>
    </source>
</reference>
<evidence type="ECO:0000313" key="2">
    <source>
        <dbReference type="Proteomes" id="UP000305067"/>
    </source>
</evidence>
<name>A0A5C3Q634_9AGAR</name>
<evidence type="ECO:0000313" key="1">
    <source>
        <dbReference type="EMBL" id="TFK96489.1"/>
    </source>
</evidence>
<dbReference type="Proteomes" id="UP000305067">
    <property type="component" value="Unassembled WGS sequence"/>
</dbReference>